<feature type="region of interest" description="Disordered" evidence="1">
    <location>
        <begin position="242"/>
        <end position="269"/>
    </location>
</feature>
<feature type="signal peptide" evidence="2">
    <location>
        <begin position="1"/>
        <end position="24"/>
    </location>
</feature>
<keyword evidence="2" id="KW-0732">Signal</keyword>
<evidence type="ECO:0000256" key="2">
    <source>
        <dbReference type="SAM" id="SignalP"/>
    </source>
</evidence>
<comment type="caution">
    <text evidence="3">The sequence shown here is derived from an EMBL/GenBank/DDBJ whole genome shotgun (WGS) entry which is preliminary data.</text>
</comment>
<evidence type="ECO:0000256" key="1">
    <source>
        <dbReference type="SAM" id="MobiDB-lite"/>
    </source>
</evidence>
<proteinExistence type="predicted"/>
<feature type="chain" id="PRO_5013249236" evidence="2">
    <location>
        <begin position="25"/>
        <end position="297"/>
    </location>
</feature>
<keyword evidence="4" id="KW-1185">Reference proteome</keyword>
<reference evidence="3 4" key="1">
    <citation type="journal article" date="2016" name="Mol. Biol. Evol.">
        <title>Genome-Wide Survey of Gut Fungi (Harpellales) Reveals the First Horizontally Transferred Ubiquitin Gene from a Mosquito Host.</title>
        <authorList>
            <person name="Wang Y."/>
            <person name="White M.M."/>
            <person name="Kvist S."/>
            <person name="Moncalvo J.M."/>
        </authorList>
    </citation>
    <scope>NUCLEOTIDE SEQUENCE [LARGE SCALE GENOMIC DNA]</scope>
    <source>
        <strain evidence="3 4">ALG-7-W6</strain>
    </source>
</reference>
<protein>
    <submittedName>
        <fullName evidence="3">Uncharacterized protein</fullName>
    </submittedName>
</protein>
<dbReference type="AlphaFoldDB" id="A0A1R0GN26"/>
<evidence type="ECO:0000313" key="4">
    <source>
        <dbReference type="Proteomes" id="UP000187455"/>
    </source>
</evidence>
<evidence type="ECO:0000313" key="3">
    <source>
        <dbReference type="EMBL" id="OLY78295.1"/>
    </source>
</evidence>
<feature type="compositionally biased region" description="Low complexity" evidence="1">
    <location>
        <begin position="254"/>
        <end position="269"/>
    </location>
</feature>
<accession>A0A1R0GN26</accession>
<dbReference type="Proteomes" id="UP000187455">
    <property type="component" value="Unassembled WGS sequence"/>
</dbReference>
<organism evidence="3 4">
    <name type="scientific">Smittium mucronatum</name>
    <dbReference type="NCBI Taxonomy" id="133383"/>
    <lineage>
        <taxon>Eukaryota</taxon>
        <taxon>Fungi</taxon>
        <taxon>Fungi incertae sedis</taxon>
        <taxon>Zoopagomycota</taxon>
        <taxon>Kickxellomycotina</taxon>
        <taxon>Harpellomycetes</taxon>
        <taxon>Harpellales</taxon>
        <taxon>Legeriomycetaceae</taxon>
        <taxon>Smittium</taxon>
    </lineage>
</organism>
<name>A0A1R0GN26_9FUNG</name>
<gene>
    <name evidence="3" type="ORF">AYI68_g7653</name>
</gene>
<sequence>MKSSSVGPSMKILILSVAITCVSAAPVENNAMQKKGDYYYTAKDYGVFATPTAQSAISYVTNYYTAPSILWAQNNGYVATPTAHTAIRYVTNYYTAPSILWEQNKHHHPRPTGYPREGCRDNDWDDERCRAEYIDSSPVKIQGNIGNVVTDKQVNLYDVKIGVNNVVGNKLVNVDSTNNEYKYTNINNNIKQGGPGSNNNVLQGDNSSINQKNIENNKVINQDIDNSYNSNNYKYNDVKVNNHQSNDYKKNEYTENNINNNDYKANSYNNEDYRVNNYNENEYKGHGHRDNEYGYDY</sequence>
<dbReference type="EMBL" id="LSSL01006775">
    <property type="protein sequence ID" value="OLY78295.1"/>
    <property type="molecule type" value="Genomic_DNA"/>
</dbReference>